<dbReference type="EMBL" id="ABWK02000001">
    <property type="protein sequence ID" value="EEX69965.1"/>
    <property type="molecule type" value="Genomic_DNA"/>
</dbReference>
<evidence type="ECO:0000313" key="2">
    <source>
        <dbReference type="Proteomes" id="UP000003671"/>
    </source>
</evidence>
<gene>
    <name evidence="1" type="ORF">MITSMUL_03096</name>
</gene>
<organism evidence="1 2">
    <name type="scientific">Mitsuokella multacida DSM 20544</name>
    <dbReference type="NCBI Taxonomy" id="500635"/>
    <lineage>
        <taxon>Bacteria</taxon>
        <taxon>Bacillati</taxon>
        <taxon>Bacillota</taxon>
        <taxon>Negativicutes</taxon>
        <taxon>Selenomonadales</taxon>
        <taxon>Selenomonadaceae</taxon>
        <taxon>Mitsuokella</taxon>
    </lineage>
</organism>
<proteinExistence type="predicted"/>
<dbReference type="Proteomes" id="UP000003671">
    <property type="component" value="Unassembled WGS sequence"/>
</dbReference>
<reference evidence="1" key="1">
    <citation type="submission" date="2009-09" db="EMBL/GenBank/DDBJ databases">
        <authorList>
            <person name="Weinstock G."/>
            <person name="Sodergren E."/>
            <person name="Clifton S."/>
            <person name="Fulton L."/>
            <person name="Fulton B."/>
            <person name="Courtney L."/>
            <person name="Fronick C."/>
            <person name="Harrison M."/>
            <person name="Strong C."/>
            <person name="Farmer C."/>
            <person name="Delahaunty K."/>
            <person name="Markovic C."/>
            <person name="Hall O."/>
            <person name="Minx P."/>
            <person name="Tomlinson C."/>
            <person name="Mitreva M."/>
            <person name="Nelson J."/>
            <person name="Hou S."/>
            <person name="Wollam A."/>
            <person name="Pepin K.H."/>
            <person name="Johnson M."/>
            <person name="Bhonagiri V."/>
            <person name="Nash W.E."/>
            <person name="Warren W."/>
            <person name="Chinwalla A."/>
            <person name="Mardis E.R."/>
            <person name="Wilson R.K."/>
        </authorList>
    </citation>
    <scope>NUCLEOTIDE SEQUENCE [LARGE SCALE GENOMIC DNA]</scope>
    <source>
        <strain evidence="1">DSM 20544</strain>
    </source>
</reference>
<sequence>MNKRISMMIESNEDTRKVKAYVFDDKWNSYEGVARCNECDKFDFMVGANIAMERALENYNKSNTDDIEMCDHYFVPDIMGKSLYAEAIWFNDDEDKNMKKRGLVYKTKEEAIARAKEMLGID</sequence>
<comment type="caution">
    <text evidence="1">The sequence shown here is derived from an EMBL/GenBank/DDBJ whole genome shotgun (WGS) entry which is preliminary data.</text>
</comment>
<protein>
    <submittedName>
        <fullName evidence="1">Uncharacterized protein</fullName>
    </submittedName>
</protein>
<dbReference type="GeneID" id="93480326"/>
<accession>C9KJ99</accession>
<dbReference type="HOGENOM" id="CLU_2024084_0_0_9"/>
<name>C9KJ99_9FIRM</name>
<dbReference type="RefSeq" id="WP_005838946.1">
    <property type="nucleotide sequence ID" value="NZ_GG697141.2"/>
</dbReference>
<dbReference type="PATRIC" id="fig|500635.8.peg.84"/>
<evidence type="ECO:0000313" key="1">
    <source>
        <dbReference type="EMBL" id="EEX69965.1"/>
    </source>
</evidence>
<dbReference type="AlphaFoldDB" id="C9KJ99"/>
<dbReference type="STRING" id="500635.MITSMUL_03096"/>
<keyword evidence="2" id="KW-1185">Reference proteome</keyword>